<keyword evidence="2 8" id="KW-0255">Endonuclease</keyword>
<dbReference type="Pfam" id="PF04480">
    <property type="entry name" value="DUF559"/>
    <property type="match status" value="1"/>
</dbReference>
<keyword evidence="9" id="KW-1185">Reference proteome</keyword>
<gene>
    <name evidence="8" type="ORF">D5281_03285</name>
</gene>
<protein>
    <submittedName>
        <fullName evidence="8">Very short patch repair endonuclease</fullName>
    </submittedName>
</protein>
<dbReference type="GO" id="GO:0004519">
    <property type="term" value="F:endonuclease activity"/>
    <property type="evidence" value="ECO:0007669"/>
    <property type="project" value="UniProtKB-KW"/>
</dbReference>
<feature type="domain" description="DUF559" evidence="7">
    <location>
        <begin position="95"/>
        <end position="135"/>
    </location>
</feature>
<comment type="caution">
    <text evidence="8">The sequence shown here is derived from an EMBL/GenBank/DDBJ whole genome shotgun (WGS) entry which is preliminary data.</text>
</comment>
<keyword evidence="3" id="KW-0227">DNA damage</keyword>
<dbReference type="Proteomes" id="UP001154420">
    <property type="component" value="Unassembled WGS sequence"/>
</dbReference>
<keyword evidence="4" id="KW-0378">Hydrolase</keyword>
<dbReference type="EMBL" id="QZDT01000003">
    <property type="protein sequence ID" value="NBJ91638.1"/>
    <property type="molecule type" value="Genomic_DNA"/>
</dbReference>
<sequence>MDVLSPEQRHKVMQNIKSKDTSIEIQLRRALWHKGYRYRKNYKILPGTPDITLTKYKIAVFCDSDFFHGKDWCQVLRPRLEKGSNPEYWIKKIERNMERDSENDKALLFLGWTVIHFWGSEIQKNMDECVKVIEESIFDNMVDSFDSV</sequence>
<evidence type="ECO:0000256" key="6">
    <source>
        <dbReference type="ARBA" id="ARBA00029466"/>
    </source>
</evidence>
<dbReference type="InterPro" id="IPR011335">
    <property type="entry name" value="Restrct_endonuc-II-like"/>
</dbReference>
<evidence type="ECO:0000313" key="8">
    <source>
        <dbReference type="EMBL" id="NBJ91638.1"/>
    </source>
</evidence>
<comment type="similarity">
    <text evidence="6">Belongs to the Vsr family.</text>
</comment>
<dbReference type="AlphaFoldDB" id="A0A9X5BDA2"/>
<organism evidence="8 9">
    <name type="scientific">Parablautia muri</name>
    <dbReference type="NCBI Taxonomy" id="2320879"/>
    <lineage>
        <taxon>Bacteria</taxon>
        <taxon>Bacillati</taxon>
        <taxon>Bacillota</taxon>
        <taxon>Clostridia</taxon>
        <taxon>Lachnospirales</taxon>
        <taxon>Lachnospiraceae</taxon>
        <taxon>Parablautia</taxon>
    </lineage>
</organism>
<dbReference type="InterPro" id="IPR007569">
    <property type="entry name" value="DUF559"/>
</dbReference>
<evidence type="ECO:0000256" key="5">
    <source>
        <dbReference type="ARBA" id="ARBA00023204"/>
    </source>
</evidence>
<dbReference type="CDD" id="cd00221">
    <property type="entry name" value="Vsr"/>
    <property type="match status" value="1"/>
</dbReference>
<evidence type="ECO:0000256" key="4">
    <source>
        <dbReference type="ARBA" id="ARBA00022801"/>
    </source>
</evidence>
<dbReference type="Gene3D" id="3.40.960.10">
    <property type="entry name" value="VSR Endonuclease"/>
    <property type="match status" value="1"/>
</dbReference>
<reference evidence="8" key="1">
    <citation type="submission" date="2018-09" db="EMBL/GenBank/DDBJ databases">
        <title>Murine metabolic-syndrome-specific gut microbial biobank.</title>
        <authorList>
            <person name="Liu C."/>
        </authorList>
    </citation>
    <scope>NUCLEOTIDE SEQUENCE</scope>
    <source>
        <strain evidence="8">D42-62</strain>
    </source>
</reference>
<dbReference type="RefSeq" id="WP_160558727.1">
    <property type="nucleotide sequence ID" value="NZ_QZDT01000003.1"/>
</dbReference>
<evidence type="ECO:0000256" key="3">
    <source>
        <dbReference type="ARBA" id="ARBA00022763"/>
    </source>
</evidence>
<evidence type="ECO:0000256" key="1">
    <source>
        <dbReference type="ARBA" id="ARBA00022722"/>
    </source>
</evidence>
<dbReference type="Pfam" id="PF03852">
    <property type="entry name" value="Vsr"/>
    <property type="match status" value="1"/>
</dbReference>
<dbReference type="SUPFAM" id="SSF52980">
    <property type="entry name" value="Restriction endonuclease-like"/>
    <property type="match status" value="1"/>
</dbReference>
<dbReference type="GO" id="GO:0006298">
    <property type="term" value="P:mismatch repair"/>
    <property type="evidence" value="ECO:0007669"/>
    <property type="project" value="InterPro"/>
</dbReference>
<evidence type="ECO:0000259" key="7">
    <source>
        <dbReference type="Pfam" id="PF04480"/>
    </source>
</evidence>
<keyword evidence="1" id="KW-0540">Nuclease</keyword>
<dbReference type="NCBIfam" id="TIGR00632">
    <property type="entry name" value="vsr"/>
    <property type="match status" value="1"/>
</dbReference>
<evidence type="ECO:0000256" key="2">
    <source>
        <dbReference type="ARBA" id="ARBA00022759"/>
    </source>
</evidence>
<dbReference type="GO" id="GO:0016787">
    <property type="term" value="F:hydrolase activity"/>
    <property type="evidence" value="ECO:0007669"/>
    <property type="project" value="UniProtKB-KW"/>
</dbReference>
<name>A0A9X5BDA2_9FIRM</name>
<proteinExistence type="inferred from homology"/>
<accession>A0A9X5BDA2</accession>
<dbReference type="OrthoDB" id="9801520at2"/>
<evidence type="ECO:0000313" key="9">
    <source>
        <dbReference type="Proteomes" id="UP001154420"/>
    </source>
</evidence>
<dbReference type="InterPro" id="IPR004603">
    <property type="entry name" value="DNA_mismatch_endonuc_vsr"/>
</dbReference>
<keyword evidence="5" id="KW-0234">DNA repair</keyword>